<dbReference type="RefSeq" id="WP_369753178.1">
    <property type="nucleotide sequence ID" value="NZ_CP165625.1"/>
</dbReference>
<dbReference type="PANTHER" id="PTHR43685">
    <property type="entry name" value="GLYCOSYLTRANSFERASE"/>
    <property type="match status" value="1"/>
</dbReference>
<evidence type="ECO:0000256" key="3">
    <source>
        <dbReference type="ARBA" id="ARBA00022679"/>
    </source>
</evidence>
<accession>A0AB39W2W1</accession>
<dbReference type="SUPFAM" id="SSF53448">
    <property type="entry name" value="Nucleotide-diphospho-sugar transferases"/>
    <property type="match status" value="1"/>
</dbReference>
<evidence type="ECO:0000256" key="1">
    <source>
        <dbReference type="ARBA" id="ARBA00006739"/>
    </source>
</evidence>
<dbReference type="EMBL" id="CP165625">
    <property type="protein sequence ID" value="XDU95724.1"/>
    <property type="molecule type" value="Genomic_DNA"/>
</dbReference>
<sequence length="347" mass="39618">MNLIVSAVPTVTVLMPVYNCELYIKEAIDSILSQTFSDFEFLIIDDASADGTVSIIKSYIDSRIKLIEKPLNTGLINSLNLGLQMAKGIYIARMDGDDISLPNRFAKQVAFLDANQDITVCGSWYTVIGTDTIIQLPEHHDAIKLAFLKGNCMAHSSIMMRNQSKDALPIVYDSSKETVEDFDLWVRLALQGSLLHNLQEVLFQYRMHNSQISSRQNLKQMDSVLEIKHTVFNSLELNLLPQEKLVLDKVINNGLGIHYNDIAIFRKLQIKLLDSNIKNLFEPVGFKKEIVDLEKLVVKRCFITKPNYQPKTYFNYLKVKPGLNFKLTIFEEIKLIAKSFIFFQTKK</sequence>
<dbReference type="InterPro" id="IPR029044">
    <property type="entry name" value="Nucleotide-diphossugar_trans"/>
</dbReference>
<organism evidence="5">
    <name type="scientific">Flavobacterium sp. WC2409</name>
    <dbReference type="NCBI Taxonomy" id="3234139"/>
    <lineage>
        <taxon>Bacteria</taxon>
        <taxon>Pseudomonadati</taxon>
        <taxon>Bacteroidota</taxon>
        <taxon>Flavobacteriia</taxon>
        <taxon>Flavobacteriales</taxon>
        <taxon>Flavobacteriaceae</taxon>
        <taxon>Flavobacterium</taxon>
    </lineage>
</organism>
<evidence type="ECO:0000313" key="5">
    <source>
        <dbReference type="EMBL" id="XDU95724.1"/>
    </source>
</evidence>
<evidence type="ECO:0000259" key="4">
    <source>
        <dbReference type="Pfam" id="PF00535"/>
    </source>
</evidence>
<feature type="domain" description="Glycosyltransferase 2-like" evidence="4">
    <location>
        <begin position="12"/>
        <end position="140"/>
    </location>
</feature>
<dbReference type="Pfam" id="PF00535">
    <property type="entry name" value="Glycos_transf_2"/>
    <property type="match status" value="1"/>
</dbReference>
<keyword evidence="2" id="KW-0328">Glycosyltransferase</keyword>
<name>A0AB39W2W1_9FLAO</name>
<reference evidence="5" key="1">
    <citation type="submission" date="2024-07" db="EMBL/GenBank/DDBJ databases">
        <authorList>
            <person name="Biller S.J."/>
        </authorList>
    </citation>
    <scope>NUCLEOTIDE SEQUENCE</scope>
    <source>
        <strain evidence="5">WC2409</strain>
    </source>
</reference>
<evidence type="ECO:0000256" key="2">
    <source>
        <dbReference type="ARBA" id="ARBA00022676"/>
    </source>
</evidence>
<dbReference type="AlphaFoldDB" id="A0AB39W2W1"/>
<gene>
    <name evidence="5" type="ORF">AB3G34_01055</name>
</gene>
<dbReference type="PANTHER" id="PTHR43685:SF5">
    <property type="entry name" value="GLYCOSYLTRANSFERASE EPSE-RELATED"/>
    <property type="match status" value="1"/>
</dbReference>
<dbReference type="Gene3D" id="3.90.550.10">
    <property type="entry name" value="Spore Coat Polysaccharide Biosynthesis Protein SpsA, Chain A"/>
    <property type="match status" value="1"/>
</dbReference>
<protein>
    <submittedName>
        <fullName evidence="5">Glycosyltransferase family 2 protein</fullName>
    </submittedName>
</protein>
<keyword evidence="3" id="KW-0808">Transferase</keyword>
<dbReference type="InterPro" id="IPR050834">
    <property type="entry name" value="Glycosyltransf_2"/>
</dbReference>
<comment type="similarity">
    <text evidence="1">Belongs to the glycosyltransferase 2 family.</text>
</comment>
<dbReference type="InterPro" id="IPR001173">
    <property type="entry name" value="Glyco_trans_2-like"/>
</dbReference>
<proteinExistence type="inferred from homology"/>
<dbReference type="GO" id="GO:0016757">
    <property type="term" value="F:glycosyltransferase activity"/>
    <property type="evidence" value="ECO:0007669"/>
    <property type="project" value="UniProtKB-KW"/>
</dbReference>